<keyword evidence="3" id="KW-0812">Transmembrane</keyword>
<comment type="caution">
    <text evidence="6">The sequence shown here is derived from an EMBL/GenBank/DDBJ whole genome shotgun (WGS) entry which is preliminary data.</text>
</comment>
<keyword evidence="3" id="KW-0472">Membrane</keyword>
<dbReference type="PANTHER" id="PTHR33021">
    <property type="entry name" value="BLUE COPPER PROTEIN"/>
    <property type="match status" value="1"/>
</dbReference>
<feature type="domain" description="Phytocyanin" evidence="5">
    <location>
        <begin position="23"/>
        <end position="123"/>
    </location>
</feature>
<keyword evidence="1" id="KW-1015">Disulfide bond</keyword>
<organism evidence="6 8">
    <name type="scientific">Vitis vinifera</name>
    <name type="common">Grape</name>
    <dbReference type="NCBI Taxonomy" id="29760"/>
    <lineage>
        <taxon>Eukaryota</taxon>
        <taxon>Viridiplantae</taxon>
        <taxon>Streptophyta</taxon>
        <taxon>Embryophyta</taxon>
        <taxon>Tracheophyta</taxon>
        <taxon>Spermatophyta</taxon>
        <taxon>Magnoliopsida</taxon>
        <taxon>eudicotyledons</taxon>
        <taxon>Gunneridae</taxon>
        <taxon>Pentapetalae</taxon>
        <taxon>rosids</taxon>
        <taxon>Vitales</taxon>
        <taxon>Vitaceae</taxon>
        <taxon>Viteae</taxon>
        <taxon>Vitis</taxon>
    </lineage>
</organism>
<dbReference type="Pfam" id="PF02298">
    <property type="entry name" value="Cu_bind_like"/>
    <property type="match status" value="1"/>
</dbReference>
<feature type="chain" id="PRO_5033424056" evidence="4">
    <location>
        <begin position="22"/>
        <end position="171"/>
    </location>
</feature>
<protein>
    <submittedName>
        <fullName evidence="6">Uclacyanin 1</fullName>
    </submittedName>
</protein>
<dbReference type="PANTHER" id="PTHR33021:SF31">
    <property type="entry name" value="OS02G0720100 PROTEIN"/>
    <property type="match status" value="1"/>
</dbReference>
<evidence type="ECO:0000313" key="6">
    <source>
        <dbReference type="EMBL" id="RVW58236.1"/>
    </source>
</evidence>
<evidence type="ECO:0000256" key="2">
    <source>
        <dbReference type="ARBA" id="ARBA00023180"/>
    </source>
</evidence>
<dbReference type="AlphaFoldDB" id="A0A438FE31"/>
<evidence type="ECO:0000256" key="4">
    <source>
        <dbReference type="SAM" id="SignalP"/>
    </source>
</evidence>
<proteinExistence type="predicted"/>
<dbReference type="EMBL" id="QGNW01000043">
    <property type="protein sequence ID" value="RVX08086.1"/>
    <property type="molecule type" value="Genomic_DNA"/>
</dbReference>
<evidence type="ECO:0000313" key="8">
    <source>
        <dbReference type="Proteomes" id="UP000288805"/>
    </source>
</evidence>
<dbReference type="Proteomes" id="UP000288805">
    <property type="component" value="Unassembled WGS sequence"/>
</dbReference>
<keyword evidence="4" id="KW-0732">Signal</keyword>
<feature type="transmembrane region" description="Helical" evidence="3">
    <location>
        <begin position="149"/>
        <end position="169"/>
    </location>
</feature>
<dbReference type="SUPFAM" id="SSF49503">
    <property type="entry name" value="Cupredoxins"/>
    <property type="match status" value="1"/>
</dbReference>
<name>A0A438FE31_VITVI</name>
<dbReference type="InterPro" id="IPR003245">
    <property type="entry name" value="Phytocyanin_dom"/>
</dbReference>
<keyword evidence="2" id="KW-0325">Glycoprotein</keyword>
<keyword evidence="3" id="KW-1133">Transmembrane helix</keyword>
<feature type="signal peptide" evidence="4">
    <location>
        <begin position="1"/>
        <end position="21"/>
    </location>
</feature>
<dbReference type="Gene3D" id="2.60.40.420">
    <property type="entry name" value="Cupredoxins - blue copper proteins"/>
    <property type="match status" value="1"/>
</dbReference>
<evidence type="ECO:0000259" key="5">
    <source>
        <dbReference type="PROSITE" id="PS51485"/>
    </source>
</evidence>
<gene>
    <name evidence="6" type="primary">UCC1_6</name>
    <name evidence="7" type="synonym">UCC1_2</name>
    <name evidence="7" type="ORF">CK203_014630</name>
    <name evidence="6" type="ORF">CK203_111225</name>
</gene>
<accession>A0A438FE31</accession>
<dbReference type="InterPro" id="IPR039391">
    <property type="entry name" value="Phytocyanin-like"/>
</dbReference>
<dbReference type="InterPro" id="IPR008972">
    <property type="entry name" value="Cupredoxin"/>
</dbReference>
<dbReference type="EMBL" id="QGNW01000968">
    <property type="protein sequence ID" value="RVW58236.1"/>
    <property type="molecule type" value="Genomic_DNA"/>
</dbReference>
<evidence type="ECO:0000256" key="3">
    <source>
        <dbReference type="SAM" id="Phobius"/>
    </source>
</evidence>
<reference evidence="6 8" key="1">
    <citation type="journal article" date="2018" name="PLoS Genet.">
        <title>Population sequencing reveals clonal diversity and ancestral inbreeding in the grapevine cultivar Chardonnay.</title>
        <authorList>
            <person name="Roach M.J."/>
            <person name="Johnson D.L."/>
            <person name="Bohlmann J."/>
            <person name="van Vuuren H.J."/>
            <person name="Jones S.J."/>
            <person name="Pretorius I.S."/>
            <person name="Schmidt S.A."/>
            <person name="Borneman A.R."/>
        </authorList>
    </citation>
    <scope>NUCLEOTIDE SEQUENCE [LARGE SCALE GENOMIC DNA]</scope>
    <source>
        <strain evidence="8">cv. Chardonnay</strain>
        <strain evidence="6">I10V1</strain>
        <tissue evidence="6">Leaf</tissue>
    </source>
</reference>
<dbReference type="GO" id="GO:0009055">
    <property type="term" value="F:electron transfer activity"/>
    <property type="evidence" value="ECO:0007669"/>
    <property type="project" value="InterPro"/>
</dbReference>
<evidence type="ECO:0000256" key="1">
    <source>
        <dbReference type="ARBA" id="ARBA00023157"/>
    </source>
</evidence>
<dbReference type="CDD" id="cd04216">
    <property type="entry name" value="Phytocyanin"/>
    <property type="match status" value="1"/>
</dbReference>
<dbReference type="PROSITE" id="PS51485">
    <property type="entry name" value="PHYTOCYANIN"/>
    <property type="match status" value="1"/>
</dbReference>
<sequence length="171" mass="18464">MAGVKMIVALLLVVYVSWVGAQTHHVVGGDRGWAKSSEVRDWLSDKVFRVGDKIWFIYSAAQEGVAELRSKEEFESCDVSNPIKMYTDGLDSVPLDGEGIRYFTSSKTESCKDGLKLHVDVQPTSEVGSVATSETFAETLAEGPSAPSAAAHISALSPLFLMGLLICYFGP</sequence>
<dbReference type="FunFam" id="2.60.40.420:FF:000034">
    <property type="entry name" value="Cupredoxin superfamily protein"/>
    <property type="match status" value="1"/>
</dbReference>
<evidence type="ECO:0000313" key="7">
    <source>
        <dbReference type="EMBL" id="RVX08086.1"/>
    </source>
</evidence>